<evidence type="ECO:0000313" key="1">
    <source>
        <dbReference type="EMBL" id="KAL1128900.1"/>
    </source>
</evidence>
<evidence type="ECO:0008006" key="3">
    <source>
        <dbReference type="Google" id="ProtNLM"/>
    </source>
</evidence>
<keyword evidence="2" id="KW-1185">Reference proteome</keyword>
<reference evidence="1 2" key="1">
    <citation type="submission" date="2024-07" db="EMBL/GenBank/DDBJ databases">
        <title>Chromosome-level genome assembly of the water stick insect Ranatra chinensis (Heteroptera: Nepidae).</title>
        <authorList>
            <person name="Liu X."/>
        </authorList>
    </citation>
    <scope>NUCLEOTIDE SEQUENCE [LARGE SCALE GENOMIC DNA]</scope>
    <source>
        <strain evidence="1">Cailab_2021Rc</strain>
        <tissue evidence="1">Muscle</tissue>
    </source>
</reference>
<dbReference type="AlphaFoldDB" id="A0ABD0YC57"/>
<sequence>MLTKDQGRKVQRAVDRYDANLRKKKSLYSPDYFWPFFMDIPRSCVILKYTFPKRSLVKPEVYRNRARAIASTICAILCPSERKDNEQTKKSLLLPGAWAAFRDAGSMRAAVPRRSASRRQPPGKRHTNQEEYLTLALLRAEPPLSLSLRRLLVAAMWTLRIGLVMTCWLCWCPGSVTATEESLPCHSVTVVPQTSATHSYVFSTEEEQGDCSFVFEGSRDDRLELRVHSVRYRGRDEGHVDYKQCRKGSVQVYSYLPDGGIQLKKS</sequence>
<proteinExistence type="predicted"/>
<gene>
    <name evidence="1" type="ORF">AAG570_013434</name>
</gene>
<dbReference type="EMBL" id="JBFDAA010000009">
    <property type="protein sequence ID" value="KAL1128900.1"/>
    <property type="molecule type" value="Genomic_DNA"/>
</dbReference>
<dbReference type="Proteomes" id="UP001558652">
    <property type="component" value="Unassembled WGS sequence"/>
</dbReference>
<organism evidence="1 2">
    <name type="scientific">Ranatra chinensis</name>
    <dbReference type="NCBI Taxonomy" id="642074"/>
    <lineage>
        <taxon>Eukaryota</taxon>
        <taxon>Metazoa</taxon>
        <taxon>Ecdysozoa</taxon>
        <taxon>Arthropoda</taxon>
        <taxon>Hexapoda</taxon>
        <taxon>Insecta</taxon>
        <taxon>Pterygota</taxon>
        <taxon>Neoptera</taxon>
        <taxon>Paraneoptera</taxon>
        <taxon>Hemiptera</taxon>
        <taxon>Heteroptera</taxon>
        <taxon>Panheteroptera</taxon>
        <taxon>Nepomorpha</taxon>
        <taxon>Nepidae</taxon>
        <taxon>Ranatrinae</taxon>
        <taxon>Ranatra</taxon>
    </lineage>
</organism>
<comment type="caution">
    <text evidence="1">The sequence shown here is derived from an EMBL/GenBank/DDBJ whole genome shotgun (WGS) entry which is preliminary data.</text>
</comment>
<evidence type="ECO:0000313" key="2">
    <source>
        <dbReference type="Proteomes" id="UP001558652"/>
    </source>
</evidence>
<name>A0ABD0YC57_9HEMI</name>
<protein>
    <recommendedName>
        <fullName evidence="3">CUB domain-containing protein</fullName>
    </recommendedName>
</protein>
<accession>A0ABD0YC57</accession>